<dbReference type="PANTHER" id="PTHR43547:SF2">
    <property type="entry name" value="HYBRID SIGNAL TRANSDUCTION HISTIDINE KINASE C"/>
    <property type="match status" value="1"/>
</dbReference>
<evidence type="ECO:0000259" key="7">
    <source>
        <dbReference type="PROSITE" id="PS50110"/>
    </source>
</evidence>
<evidence type="ECO:0000256" key="3">
    <source>
        <dbReference type="ARBA" id="ARBA00023125"/>
    </source>
</evidence>
<keyword evidence="4" id="KW-0804">Transcription</keyword>
<dbReference type="InterPro" id="IPR020449">
    <property type="entry name" value="Tscrpt_reg_AraC-type_HTH"/>
</dbReference>
<dbReference type="PRINTS" id="PR00032">
    <property type="entry name" value="HTHARAC"/>
</dbReference>
<dbReference type="EMBL" id="JBHUMA010000006">
    <property type="protein sequence ID" value="MFD2599829.1"/>
    <property type="molecule type" value="Genomic_DNA"/>
</dbReference>
<proteinExistence type="predicted"/>
<evidence type="ECO:0000256" key="4">
    <source>
        <dbReference type="ARBA" id="ARBA00023163"/>
    </source>
</evidence>
<dbReference type="PROSITE" id="PS00041">
    <property type="entry name" value="HTH_ARAC_FAMILY_1"/>
    <property type="match status" value="1"/>
</dbReference>
<dbReference type="Pfam" id="PF00072">
    <property type="entry name" value="Response_reg"/>
    <property type="match status" value="1"/>
</dbReference>
<name>A0ABW5NL40_9SPHI</name>
<dbReference type="InterPro" id="IPR018062">
    <property type="entry name" value="HTH_AraC-typ_CS"/>
</dbReference>
<feature type="domain" description="HTH araC/xylS-type" evidence="6">
    <location>
        <begin position="160"/>
        <end position="259"/>
    </location>
</feature>
<dbReference type="InterPro" id="IPR018060">
    <property type="entry name" value="HTH_AraC"/>
</dbReference>
<dbReference type="SUPFAM" id="SSF52172">
    <property type="entry name" value="CheY-like"/>
    <property type="match status" value="1"/>
</dbReference>
<feature type="domain" description="Response regulatory" evidence="7">
    <location>
        <begin position="11"/>
        <end position="126"/>
    </location>
</feature>
<dbReference type="Pfam" id="PF12833">
    <property type="entry name" value="HTH_18"/>
    <property type="match status" value="1"/>
</dbReference>
<comment type="caution">
    <text evidence="8">The sequence shown here is derived from an EMBL/GenBank/DDBJ whole genome shotgun (WGS) entry which is preliminary data.</text>
</comment>
<keyword evidence="9" id="KW-1185">Reference proteome</keyword>
<dbReference type="CDD" id="cd17574">
    <property type="entry name" value="REC_OmpR"/>
    <property type="match status" value="1"/>
</dbReference>
<evidence type="ECO:0000256" key="2">
    <source>
        <dbReference type="ARBA" id="ARBA00023015"/>
    </source>
</evidence>
<keyword evidence="2" id="KW-0805">Transcription regulation</keyword>
<keyword evidence="3" id="KW-0238">DNA-binding</keyword>
<dbReference type="InterPro" id="IPR011006">
    <property type="entry name" value="CheY-like_superfamily"/>
</dbReference>
<dbReference type="Gene3D" id="1.10.10.60">
    <property type="entry name" value="Homeodomain-like"/>
    <property type="match status" value="1"/>
</dbReference>
<dbReference type="InterPro" id="IPR001789">
    <property type="entry name" value="Sig_transdc_resp-reg_receiver"/>
</dbReference>
<accession>A0ABW5NL40</accession>
<dbReference type="PROSITE" id="PS01124">
    <property type="entry name" value="HTH_ARAC_FAMILY_2"/>
    <property type="match status" value="1"/>
</dbReference>
<dbReference type="SMART" id="SM00448">
    <property type="entry name" value="REC"/>
    <property type="match status" value="1"/>
</dbReference>
<organism evidence="8 9">
    <name type="scientific">Sphingobacterium corticis</name>
    <dbReference type="NCBI Taxonomy" id="1812823"/>
    <lineage>
        <taxon>Bacteria</taxon>
        <taxon>Pseudomonadati</taxon>
        <taxon>Bacteroidota</taxon>
        <taxon>Sphingobacteriia</taxon>
        <taxon>Sphingobacteriales</taxon>
        <taxon>Sphingobacteriaceae</taxon>
        <taxon>Sphingobacterium</taxon>
    </lineage>
</organism>
<evidence type="ECO:0000256" key="5">
    <source>
        <dbReference type="PROSITE-ProRule" id="PRU00169"/>
    </source>
</evidence>
<sequence length="267" mass="30632">MMNPINQMEATILIADDHPDILDFIAEDLEDNYSVVKVSDGKEAFEYIRLHPVDLIVSDVMMPVMDGYQFCTAVKDNALYSHIPFIMLTAKNSLQSKIEGLEFGADAYIEKPFSPNFLQAQIASLLRNRKSIREYYNQPQSTSEEEESASHPKGDQQFLDRLNTLITENMSEQSLCVDMLAERMCMSRPTLYRKIKALSDLSPNELINITRLKKATQLLSDREYKVYEIANKLGFSTPSHFTRNFQKQFGISPKEFVYNLKKTAKIC</sequence>
<reference evidence="9" key="1">
    <citation type="journal article" date="2019" name="Int. J. Syst. Evol. Microbiol.">
        <title>The Global Catalogue of Microorganisms (GCM) 10K type strain sequencing project: providing services to taxonomists for standard genome sequencing and annotation.</title>
        <authorList>
            <consortium name="The Broad Institute Genomics Platform"/>
            <consortium name="The Broad Institute Genome Sequencing Center for Infectious Disease"/>
            <person name="Wu L."/>
            <person name="Ma J."/>
        </authorList>
    </citation>
    <scope>NUCLEOTIDE SEQUENCE [LARGE SCALE GENOMIC DNA]</scope>
    <source>
        <strain evidence="9">KCTC 42248</strain>
    </source>
</reference>
<evidence type="ECO:0000313" key="8">
    <source>
        <dbReference type="EMBL" id="MFD2599829.1"/>
    </source>
</evidence>
<evidence type="ECO:0000256" key="1">
    <source>
        <dbReference type="ARBA" id="ARBA00022553"/>
    </source>
</evidence>
<evidence type="ECO:0000313" key="9">
    <source>
        <dbReference type="Proteomes" id="UP001597393"/>
    </source>
</evidence>
<keyword evidence="1 5" id="KW-0597">Phosphoprotein</keyword>
<protein>
    <submittedName>
        <fullName evidence="8">Response regulator</fullName>
    </submittedName>
</protein>
<dbReference type="RefSeq" id="WP_380869953.1">
    <property type="nucleotide sequence ID" value="NZ_JBHUMA010000006.1"/>
</dbReference>
<dbReference type="PROSITE" id="PS50110">
    <property type="entry name" value="RESPONSE_REGULATORY"/>
    <property type="match status" value="1"/>
</dbReference>
<dbReference type="SUPFAM" id="SSF46689">
    <property type="entry name" value="Homeodomain-like"/>
    <property type="match status" value="1"/>
</dbReference>
<dbReference type="SMART" id="SM00342">
    <property type="entry name" value="HTH_ARAC"/>
    <property type="match status" value="1"/>
</dbReference>
<dbReference type="Proteomes" id="UP001597393">
    <property type="component" value="Unassembled WGS sequence"/>
</dbReference>
<feature type="modified residue" description="4-aspartylphosphate" evidence="5">
    <location>
        <position position="59"/>
    </location>
</feature>
<dbReference type="InterPro" id="IPR009057">
    <property type="entry name" value="Homeodomain-like_sf"/>
</dbReference>
<evidence type="ECO:0000259" key="6">
    <source>
        <dbReference type="PROSITE" id="PS01124"/>
    </source>
</evidence>
<dbReference type="Gene3D" id="3.40.50.2300">
    <property type="match status" value="1"/>
</dbReference>
<dbReference type="PANTHER" id="PTHR43547">
    <property type="entry name" value="TWO-COMPONENT HISTIDINE KINASE"/>
    <property type="match status" value="1"/>
</dbReference>
<gene>
    <name evidence="8" type="ORF">ACFSQ3_12790</name>
</gene>